<name>A0AAW7B3J7_9HYPH</name>
<reference evidence="2" key="1">
    <citation type="journal article" date="2023" name="Front. Microbiol.">
        <title>Isolation of Brucella inopinata from a White's tree frog (Litoria caerulea): pose exotic frogs a potential risk to human health?</title>
        <authorList>
            <person name="Scholz H.C."/>
            <person name="Heckers K.O."/>
            <person name="Appelt S."/>
            <person name="Geier-Doemling D."/>
            <person name="Schlegel P."/>
            <person name="Wattam A.R."/>
        </authorList>
    </citation>
    <scope>NUCLEOTIDE SEQUENCE</scope>
    <source>
        <strain evidence="2">FO700662</strain>
    </source>
</reference>
<proteinExistence type="predicted"/>
<accession>A0AAW7B3J7</accession>
<dbReference type="AlphaFoldDB" id="A0AAW7B3J7"/>
<keyword evidence="3" id="KW-1185">Reference proteome</keyword>
<evidence type="ECO:0000256" key="1">
    <source>
        <dbReference type="SAM" id="MobiDB-lite"/>
    </source>
</evidence>
<evidence type="ECO:0000313" key="2">
    <source>
        <dbReference type="EMBL" id="MDL2331663.1"/>
    </source>
</evidence>
<sequence>MDFKQQRLSDNNLACQVIDRKILARELELIDTTWFGYRFMSPWQRTQLFEKSYSAARTKALAGRTSTAQAAAMKPYSVDWTKQSRELTKLWKARQRADELCLPYDELCRKAFEFTELADRKNVCLPEQLIPDWHNKNQIEFKQLWREHIYGGIEEERWLAFTRLDDAATPFRREHFNGLKAQTGMHEYLIEERKRQSKSFEQFILQYNCKKRLLNREAIEKILLQSNNPKRHFDLTKLAVDNWKQAGQPYSAPVRNKTSVCLLQGCYGLMHCYDKQSDCSVCPLQQACKEASEQCEFETCGAIGGVDPVTERKRMKAAERKRRSRRKIAARKDPAMRQMLELVEKAANKYGREKTVS</sequence>
<feature type="region of interest" description="Disordered" evidence="1">
    <location>
        <begin position="315"/>
        <end position="334"/>
    </location>
</feature>
<organism evidence="2 3">
    <name type="scientific">Brucella inopinata</name>
    <dbReference type="NCBI Taxonomy" id="1218315"/>
    <lineage>
        <taxon>Bacteria</taxon>
        <taxon>Pseudomonadati</taxon>
        <taxon>Pseudomonadota</taxon>
        <taxon>Alphaproteobacteria</taxon>
        <taxon>Hyphomicrobiales</taxon>
        <taxon>Brucellaceae</taxon>
        <taxon>Brucella/Ochrobactrum group</taxon>
        <taxon>Brucella</taxon>
    </lineage>
</organism>
<protein>
    <submittedName>
        <fullName evidence="2">Uncharacterized protein</fullName>
    </submittedName>
</protein>
<comment type="caution">
    <text evidence="2">The sequence shown here is derived from an EMBL/GenBank/DDBJ whole genome shotgun (WGS) entry which is preliminary data.</text>
</comment>
<gene>
    <name evidence="2" type="ORF">P8A28_01570</name>
</gene>
<evidence type="ECO:0000313" key="3">
    <source>
        <dbReference type="Proteomes" id="UP001171122"/>
    </source>
</evidence>
<feature type="compositionally biased region" description="Basic residues" evidence="1">
    <location>
        <begin position="319"/>
        <end position="329"/>
    </location>
</feature>
<dbReference type="RefSeq" id="WP_025200414.1">
    <property type="nucleotide sequence ID" value="NZ_JARQXC010000002.1"/>
</dbReference>
<dbReference type="EMBL" id="JARQXC010000002">
    <property type="protein sequence ID" value="MDL2331663.1"/>
    <property type="molecule type" value="Genomic_DNA"/>
</dbReference>
<dbReference type="Proteomes" id="UP001171122">
    <property type="component" value="Unassembled WGS sequence"/>
</dbReference>